<keyword evidence="2" id="KW-1185">Reference proteome</keyword>
<dbReference type="RefSeq" id="WP_415862450.1">
    <property type="nucleotide sequence ID" value="NZ_CP134536.1"/>
</dbReference>
<organism evidence="1 2">
    <name type="scientific">Thalassobellus suaedae</name>
    <dbReference type="NCBI Taxonomy" id="3074124"/>
    <lineage>
        <taxon>Bacteria</taxon>
        <taxon>Pseudomonadati</taxon>
        <taxon>Bacteroidota</taxon>
        <taxon>Flavobacteriia</taxon>
        <taxon>Flavobacteriales</taxon>
        <taxon>Flavobacteriaceae</taxon>
        <taxon>Thalassobellus</taxon>
    </lineage>
</organism>
<reference evidence="1 2" key="1">
    <citation type="submission" date="2023-09" db="EMBL/GenBank/DDBJ databases">
        <title>Thalassobella suaedae gen. nov., sp. nov., a marine bacterium of the family Flavobacteriaceae isolated from a halophyte Suaeda japonica.</title>
        <authorList>
            <person name="Lee S.Y."/>
            <person name="Hwang C.Y."/>
        </authorList>
    </citation>
    <scope>NUCLEOTIDE SEQUENCE [LARGE SCALE GENOMIC DNA]</scope>
    <source>
        <strain evidence="1 2">HL-DH10</strain>
    </source>
</reference>
<dbReference type="EMBL" id="CP134536">
    <property type="protein sequence ID" value="WNH12467.1"/>
    <property type="molecule type" value="Genomic_DNA"/>
</dbReference>
<dbReference type="Proteomes" id="UP001303407">
    <property type="component" value="Chromosome"/>
</dbReference>
<proteinExistence type="predicted"/>
<gene>
    <name evidence="1" type="ORF">RHP49_16460</name>
</gene>
<evidence type="ECO:0000313" key="2">
    <source>
        <dbReference type="Proteomes" id="UP001303407"/>
    </source>
</evidence>
<sequence>MTNILEYEKLIIANKELVLQNKRIAKRATDLSIANRKLANLNKEKKVGSMSGFLLINH</sequence>
<protein>
    <submittedName>
        <fullName evidence="1">Uncharacterized protein</fullName>
    </submittedName>
</protein>
<evidence type="ECO:0000313" key="1">
    <source>
        <dbReference type="EMBL" id="WNH12467.1"/>
    </source>
</evidence>
<name>A0ABY9Y2P8_9FLAO</name>
<accession>A0ABY9Y2P8</accession>